<keyword evidence="3" id="KW-0119">Carbohydrate metabolism</keyword>
<dbReference type="CDD" id="cd14256">
    <property type="entry name" value="Dockerin_I"/>
    <property type="match status" value="1"/>
</dbReference>
<dbReference type="SMART" id="SM00645">
    <property type="entry name" value="Pept_C1"/>
    <property type="match status" value="1"/>
</dbReference>
<dbReference type="Gene3D" id="3.90.70.10">
    <property type="entry name" value="Cysteine proteinases"/>
    <property type="match status" value="1"/>
</dbReference>
<accession>A0ABR7HK82</accession>
<dbReference type="PROSITE" id="PS51766">
    <property type="entry name" value="DOCKERIN"/>
    <property type="match status" value="1"/>
</dbReference>
<feature type="domain" description="Dockerin" evidence="6">
    <location>
        <begin position="682"/>
        <end position="750"/>
    </location>
</feature>
<dbReference type="InterPro" id="IPR036439">
    <property type="entry name" value="Dockerin_dom_sf"/>
</dbReference>
<evidence type="ECO:0000256" key="2">
    <source>
        <dbReference type="ARBA" id="ARBA00023001"/>
    </source>
</evidence>
<dbReference type="InterPro" id="IPR000668">
    <property type="entry name" value="Peptidase_C1A_C"/>
</dbReference>
<dbReference type="InterPro" id="IPR013783">
    <property type="entry name" value="Ig-like_fold"/>
</dbReference>
<dbReference type="Gene3D" id="2.60.40.10">
    <property type="entry name" value="Immunoglobulins"/>
    <property type="match status" value="1"/>
</dbReference>
<dbReference type="SUPFAM" id="SSF63446">
    <property type="entry name" value="Type I dockerin domain"/>
    <property type="match status" value="1"/>
</dbReference>
<organism evidence="7 8">
    <name type="scientific">Ruminococcus intestinalis</name>
    <dbReference type="NCBI Taxonomy" id="2763066"/>
    <lineage>
        <taxon>Bacteria</taxon>
        <taxon>Bacillati</taxon>
        <taxon>Bacillota</taxon>
        <taxon>Clostridia</taxon>
        <taxon>Eubacteriales</taxon>
        <taxon>Oscillospiraceae</taxon>
        <taxon>Ruminococcus</taxon>
    </lineage>
</organism>
<dbReference type="InterPro" id="IPR040528">
    <property type="entry name" value="Lectin-like"/>
</dbReference>
<dbReference type="PROSITE" id="PS00639">
    <property type="entry name" value="THIOL_PROTEASE_HIS"/>
    <property type="match status" value="1"/>
</dbReference>
<dbReference type="Gene3D" id="1.10.1330.10">
    <property type="entry name" value="Dockerin domain"/>
    <property type="match status" value="1"/>
</dbReference>
<dbReference type="InterPro" id="IPR002105">
    <property type="entry name" value="Dockerin_1_rpt"/>
</dbReference>
<keyword evidence="1 5" id="KW-0732">Signal</keyword>
<sequence>MKSKKLLSIVFASLIVSSTVFSSNVLVKAVELRKNYGLDLDTIYKPSLPDSDIPNIGISSSYDPRDRGYTTPVKNQYNQGTCSVFASIAMFEEKAFMQTGVKNAYSEETAKFITSKELKVSNKASNYDGFYSYGLTSGRNIETNIQYLTNRNNPLIDNNSIPWLSSNYEVDVPYTYDYNNEFYLSNYSCPKNMDTSYTNAYVSGMQYISFDEIKENIRDNGAVYITIGYNGDYISNNSLYNSSTTILNHAVTIVGWDDNYSKSNFKQGEQPPHNGAWLVKNSWGVQNNDNGYFWVSYYDLPLNESGFASAITNVSKMSKNEYMLSYDFTPLTSKSFANVSQNSYYIANVYNFKEYNDLYDSINKVMFYASNIGDIYDIYISPVDNGMPDVSSLEESLAQGVVNHEGYITATLDNIYKMCDDNKYAVIVKFTTNNSSVSISREATSTSYKAVANKGESFYYRDGVWKDMCGSRNKTTAYGNYCIRPMLLRKNSITENSELSEYEKNNTGSDLSITMKLNGNQLYSIKENDSSVLYEDIDYIYNRNNNEVTFKKDYINNLDTNSDTKITFEFTDGLDQILIIKAKERLGKVVVDGNFAIGSKLNATTYNKQNNKIDGNILSYQWQYSDKITGPWSNIPNANRSTYTVTENYFMKYIRVNVKSDNYTSVVYPGNISSTPDMQTGQVILYGDVDLNNTVNVNDVTTLNYYLSGFSALNSIQKRAADVDGDRSLTINDVTLIQQRISDGIDKFPVE</sequence>
<name>A0ABR7HK82_9FIRM</name>
<keyword evidence="8" id="KW-1185">Reference proteome</keyword>
<reference evidence="7 8" key="1">
    <citation type="submission" date="2020-08" db="EMBL/GenBank/DDBJ databases">
        <title>Genome public.</title>
        <authorList>
            <person name="Liu C."/>
            <person name="Sun Q."/>
        </authorList>
    </citation>
    <scope>NUCLEOTIDE SEQUENCE [LARGE SCALE GENOMIC DNA]</scope>
    <source>
        <strain evidence="7 8">NSJ-71</strain>
    </source>
</reference>
<dbReference type="EMBL" id="JACOPS010000002">
    <property type="protein sequence ID" value="MBC5727934.1"/>
    <property type="molecule type" value="Genomic_DNA"/>
</dbReference>
<dbReference type="Pfam" id="PF00404">
    <property type="entry name" value="Dockerin_1"/>
    <property type="match status" value="1"/>
</dbReference>
<dbReference type="Gene3D" id="2.60.40.2700">
    <property type="match status" value="1"/>
</dbReference>
<dbReference type="InterPro" id="IPR005102">
    <property type="entry name" value="Carbo-bd_X2"/>
</dbReference>
<dbReference type="CDD" id="cd02619">
    <property type="entry name" value="Peptidase_C1"/>
    <property type="match status" value="1"/>
</dbReference>
<evidence type="ECO:0000256" key="5">
    <source>
        <dbReference type="SAM" id="SignalP"/>
    </source>
</evidence>
<protein>
    <recommendedName>
        <fullName evidence="6">Dockerin domain-containing protein</fullName>
    </recommendedName>
</protein>
<gene>
    <name evidence="7" type="ORF">H8R91_05255</name>
</gene>
<keyword evidence="2" id="KW-0136">Cellulose degradation</keyword>
<dbReference type="SUPFAM" id="SSF81296">
    <property type="entry name" value="E set domains"/>
    <property type="match status" value="1"/>
</dbReference>
<feature type="signal peptide" evidence="5">
    <location>
        <begin position="1"/>
        <end position="22"/>
    </location>
</feature>
<evidence type="ECO:0000313" key="8">
    <source>
        <dbReference type="Proteomes" id="UP000636755"/>
    </source>
</evidence>
<evidence type="ECO:0000313" key="7">
    <source>
        <dbReference type="EMBL" id="MBC5727934.1"/>
    </source>
</evidence>
<evidence type="ECO:0000256" key="4">
    <source>
        <dbReference type="ARBA" id="ARBA00023326"/>
    </source>
</evidence>
<evidence type="ECO:0000256" key="1">
    <source>
        <dbReference type="ARBA" id="ARBA00022729"/>
    </source>
</evidence>
<dbReference type="InterPro" id="IPR038765">
    <property type="entry name" value="Papain-like_cys_pep_sf"/>
</dbReference>
<feature type="chain" id="PRO_5046500680" description="Dockerin domain-containing protein" evidence="5">
    <location>
        <begin position="23"/>
        <end position="751"/>
    </location>
</feature>
<dbReference type="Pfam" id="PF18560">
    <property type="entry name" value="Lectin_like"/>
    <property type="match status" value="1"/>
</dbReference>
<dbReference type="Proteomes" id="UP000636755">
    <property type="component" value="Unassembled WGS sequence"/>
</dbReference>
<dbReference type="SUPFAM" id="SSF54001">
    <property type="entry name" value="Cysteine proteinases"/>
    <property type="match status" value="1"/>
</dbReference>
<dbReference type="Pfam" id="PF00112">
    <property type="entry name" value="Peptidase_C1"/>
    <property type="match status" value="1"/>
</dbReference>
<dbReference type="Pfam" id="PF03442">
    <property type="entry name" value="CBM_X2"/>
    <property type="match status" value="1"/>
</dbReference>
<dbReference type="InterPro" id="IPR025660">
    <property type="entry name" value="Pept_his_AS"/>
</dbReference>
<dbReference type="InterPro" id="IPR016134">
    <property type="entry name" value="Dockerin_dom"/>
</dbReference>
<keyword evidence="4" id="KW-0624">Polysaccharide degradation</keyword>
<comment type="caution">
    <text evidence="7">The sequence shown here is derived from an EMBL/GenBank/DDBJ whole genome shotgun (WGS) entry which is preliminary data.</text>
</comment>
<proteinExistence type="predicted"/>
<dbReference type="InterPro" id="IPR014756">
    <property type="entry name" value="Ig_E-set"/>
</dbReference>
<evidence type="ECO:0000259" key="6">
    <source>
        <dbReference type="PROSITE" id="PS51766"/>
    </source>
</evidence>
<evidence type="ECO:0000256" key="3">
    <source>
        <dbReference type="ARBA" id="ARBA00023277"/>
    </source>
</evidence>
<dbReference type="RefSeq" id="WP_186935168.1">
    <property type="nucleotide sequence ID" value="NZ_JACOPS010000002.1"/>
</dbReference>